<evidence type="ECO:0000256" key="4">
    <source>
        <dbReference type="ARBA" id="ARBA00023287"/>
    </source>
</evidence>
<evidence type="ECO:0000256" key="8">
    <source>
        <dbReference type="ARBA" id="ARBA00029545"/>
    </source>
</evidence>
<reference evidence="10" key="1">
    <citation type="submission" date="2020-12" db="EMBL/GenBank/DDBJ databases">
        <authorList>
            <person name="Huq M.A."/>
        </authorList>
    </citation>
    <scope>NUCLEOTIDE SEQUENCE</scope>
    <source>
        <strain evidence="10">MAHUQ-46</strain>
    </source>
</reference>
<evidence type="ECO:0000256" key="9">
    <source>
        <dbReference type="ARBA" id="ARBA00030321"/>
    </source>
</evidence>
<comment type="subcellular location">
    <subcellularLocation>
        <location evidence="1">Secreted</location>
    </subcellularLocation>
</comment>
<organism evidence="10 11">
    <name type="scientific">Paenibacillus roseus</name>
    <dbReference type="NCBI Taxonomy" id="2798579"/>
    <lineage>
        <taxon>Bacteria</taxon>
        <taxon>Bacillati</taxon>
        <taxon>Bacillota</taxon>
        <taxon>Bacilli</taxon>
        <taxon>Bacillales</taxon>
        <taxon>Paenibacillaceae</taxon>
        <taxon>Paenibacillus</taxon>
    </lineage>
</organism>
<dbReference type="AlphaFoldDB" id="A0A934J0L9"/>
<gene>
    <name evidence="10" type="primary">comX</name>
    <name evidence="10" type="ORF">JFN88_07320</name>
</gene>
<name>A0A934J0L9_9BACL</name>
<evidence type="ECO:0000256" key="7">
    <source>
        <dbReference type="ARBA" id="ARBA00029483"/>
    </source>
</evidence>
<dbReference type="GO" id="GO:0005186">
    <property type="term" value="F:pheromone activity"/>
    <property type="evidence" value="ECO:0007669"/>
    <property type="project" value="UniProtKB-KW"/>
</dbReference>
<proteinExistence type="predicted"/>
<keyword evidence="6" id="KW-0636">Prenylation</keyword>
<evidence type="ECO:0000256" key="3">
    <source>
        <dbReference type="ARBA" id="ARBA00023044"/>
    </source>
</evidence>
<comment type="caution">
    <text evidence="10">The sequence shown here is derived from an EMBL/GenBank/DDBJ whole genome shotgun (WGS) entry which is preliminary data.</text>
</comment>
<dbReference type="GO" id="GO:0005576">
    <property type="term" value="C:extracellular region"/>
    <property type="evidence" value="ECO:0007669"/>
    <property type="project" value="UniProtKB-SubCell"/>
</dbReference>
<keyword evidence="11" id="KW-1185">Reference proteome</keyword>
<evidence type="ECO:0000256" key="1">
    <source>
        <dbReference type="ARBA" id="ARBA00004613"/>
    </source>
</evidence>
<evidence type="ECO:0000256" key="5">
    <source>
        <dbReference type="ARBA" id="ARBA00023288"/>
    </source>
</evidence>
<evidence type="ECO:0000256" key="6">
    <source>
        <dbReference type="ARBA" id="ARBA00023289"/>
    </source>
</evidence>
<evidence type="ECO:0000313" key="10">
    <source>
        <dbReference type="EMBL" id="MBJ6361124.1"/>
    </source>
</evidence>
<keyword evidence="3" id="KW-0588">Pheromone</keyword>
<keyword evidence="4" id="KW-0178">Competence</keyword>
<dbReference type="EMBL" id="JAELUP010000020">
    <property type="protein sequence ID" value="MBJ6361124.1"/>
    <property type="molecule type" value="Genomic_DNA"/>
</dbReference>
<evidence type="ECO:0000256" key="2">
    <source>
        <dbReference type="ARBA" id="ARBA00022525"/>
    </source>
</evidence>
<comment type="subunit">
    <text evidence="7">Interacts directly with the sensor histidine kinase ComP and stimulates its activity.</text>
</comment>
<dbReference type="Pfam" id="PF05952">
    <property type="entry name" value="ComX"/>
    <property type="match status" value="1"/>
</dbReference>
<keyword evidence="2" id="KW-0964">Secreted</keyword>
<keyword evidence="5" id="KW-0449">Lipoprotein</keyword>
<protein>
    <recommendedName>
        <fullName evidence="8">ComX pheromone</fullName>
    </recommendedName>
    <alternativeName>
        <fullName evidence="9">Competence pheromone</fullName>
    </alternativeName>
</protein>
<dbReference type="Proteomes" id="UP000640274">
    <property type="component" value="Unassembled WGS sequence"/>
</dbReference>
<dbReference type="RefSeq" id="WP_199018678.1">
    <property type="nucleotide sequence ID" value="NZ_JAELUP010000020.1"/>
</dbReference>
<evidence type="ECO:0000313" key="11">
    <source>
        <dbReference type="Proteomes" id="UP000640274"/>
    </source>
</evidence>
<sequence length="59" mass="6704">MIKKMVAQLKQSPELLNLVLQNRVSLVGISAVEQRALVDVLKSETLSEKKVSNNYWLSY</sequence>
<accession>A0A934J0L9</accession>
<dbReference type="GO" id="GO:0030420">
    <property type="term" value="P:establishment of competence for transformation"/>
    <property type="evidence" value="ECO:0007669"/>
    <property type="project" value="UniProtKB-KW"/>
</dbReference>
<dbReference type="InterPro" id="IPR009233">
    <property type="entry name" value="Competence_ComX_Bacillus"/>
</dbReference>